<dbReference type="InterPro" id="IPR025447">
    <property type="entry name" value="DUF4192"/>
</dbReference>
<dbReference type="RefSeq" id="WP_181191795.1">
    <property type="nucleotide sequence ID" value="NZ_JABFED010000002.1"/>
</dbReference>
<organism evidence="2 3">
    <name type="scientific">Corynebacterium wankanglinii</name>
    <dbReference type="NCBI Taxonomy" id="2735136"/>
    <lineage>
        <taxon>Bacteria</taxon>
        <taxon>Bacillati</taxon>
        <taxon>Actinomycetota</taxon>
        <taxon>Actinomycetes</taxon>
        <taxon>Mycobacteriales</taxon>
        <taxon>Corynebacteriaceae</taxon>
        <taxon>Corynebacterium</taxon>
    </lineage>
</organism>
<evidence type="ECO:0000313" key="2">
    <source>
        <dbReference type="EMBL" id="MBA1837085.1"/>
    </source>
</evidence>
<gene>
    <name evidence="2" type="ORF">HMA55_04090</name>
</gene>
<feature type="region of interest" description="Disordered" evidence="1">
    <location>
        <begin position="1"/>
        <end position="26"/>
    </location>
</feature>
<keyword evidence="3" id="KW-1185">Reference proteome</keyword>
<evidence type="ECO:0000256" key="1">
    <source>
        <dbReference type="SAM" id="MobiDB-lite"/>
    </source>
</evidence>
<protein>
    <submittedName>
        <fullName evidence="2">DUF4192 domain-containing protein</fullName>
    </submittedName>
</protein>
<name>A0A7H0K8P6_9CORY</name>
<sequence>MDTQPQPNETNQPPQPPFPHPGAETLRSPSRLIASIPGALGYFPNEAVILVNVYSPPASRGVLDIGTYIDADVGSTGSIQRALQSIPLEAHVATFAVIVTRVPNSHMVAVAAEGLRKAADEFGEIVEACWIVSEVADGTPYRLVFGPDEDTAGELWGWVEAYTNGTVSSVVSTEPMRPLIDHGVLPELHKAELYAHFAAVFDRDVATCEALAQRAHQRGTELVDLTRVAPLLARGDIERACDVFVGAPNASILDSDGNLIIADVFSSIEDVELVAAMLSRNTLRDFLIVEALDHPRSAGAVLLTIARNFGGAIRANALCLWAMVAVSLGLNGWAIAALMTAQEEVHGHSLSLLLANVMGIGQGHALLELCRRGCEETWDGLAA</sequence>
<comment type="caution">
    <text evidence="2">The sequence shown here is derived from an EMBL/GenBank/DDBJ whole genome shotgun (WGS) entry which is preliminary data.</text>
</comment>
<dbReference type="Proteomes" id="UP000577408">
    <property type="component" value="Unassembled WGS sequence"/>
</dbReference>
<dbReference type="AlphaFoldDB" id="A0A7H0K8P6"/>
<reference evidence="2 3" key="1">
    <citation type="submission" date="2020-05" db="EMBL/GenBank/DDBJ databases">
        <title>Descriptions of Corynebacterium xxxx sp. nov., Corynebacterium yyyy sp. nov. and Corynebacterium zzzz sp. nov.</title>
        <authorList>
            <person name="Zhang G."/>
        </authorList>
    </citation>
    <scope>NUCLEOTIDE SEQUENCE [LARGE SCALE GENOMIC DNA]</scope>
    <source>
        <strain evidence="3">zg-913</strain>
    </source>
</reference>
<proteinExistence type="predicted"/>
<dbReference type="EMBL" id="JABFED010000002">
    <property type="protein sequence ID" value="MBA1837085.1"/>
    <property type="molecule type" value="Genomic_DNA"/>
</dbReference>
<dbReference type="Pfam" id="PF13830">
    <property type="entry name" value="DUF4192"/>
    <property type="match status" value="1"/>
</dbReference>
<evidence type="ECO:0000313" key="3">
    <source>
        <dbReference type="Proteomes" id="UP000577408"/>
    </source>
</evidence>
<accession>A0A7H0K8P6</accession>
<feature type="compositionally biased region" description="Low complexity" evidence="1">
    <location>
        <begin position="1"/>
        <end position="12"/>
    </location>
</feature>